<dbReference type="Proteomes" id="UP000694427">
    <property type="component" value="Unplaced"/>
</dbReference>
<reference evidence="3" key="1">
    <citation type="submission" date="2025-05" db="UniProtKB">
        <authorList>
            <consortium name="Ensembl"/>
        </authorList>
    </citation>
    <scope>IDENTIFICATION</scope>
</reference>
<dbReference type="PANTHER" id="PTHR33332">
    <property type="entry name" value="REVERSE TRANSCRIPTASE DOMAIN-CONTAINING PROTEIN"/>
    <property type="match status" value="1"/>
</dbReference>
<dbReference type="Ensembl" id="ENSCCRT00010068279.1">
    <property type="protein sequence ID" value="ENSCCRP00010062221.1"/>
    <property type="gene ID" value="ENSCCRG00010026481.1"/>
</dbReference>
<protein>
    <recommendedName>
        <fullName evidence="2">Reverse transcriptase domain-containing protein</fullName>
    </recommendedName>
</protein>
<sequence length="1057" mass="117809">MRLHMITWIIAWITADLILSGTSVKQWTELLGFTMLRYSLSDLLSLGHHSRPDISVIQTLRSMQLLRRPSYNHRGSRLSRSTAGAGVTALWSNRRRSLRRTSGCRGIGHGNLRYPEVLSQKPAANVCCSTMRLAHFNTRSINNKTALITDTILDRKIDILCLSETWHKDNDYLNLNMCAPSGYKYIDVPRASGKGGGLAAIFASNISLDVIDAPTVSSFECLVFKVNGASPVLVLLIYRPPKPNPLFFSEFTELLTLLSPLCPSMVLTGDVNFHIDNPNCVKTATFLDILDGFDFKQHVTFPTHRLGHILDVVCSAGVGIQSLDSIDMSISDHRLITFDINVMSSRSISERTIKFRNIKHMDFTLFSTFVSGLPTTNSVEHYNSMLSSLLDEFAPVRERLVTFRKPCPWFTPDLRLMKAAGRQLERQYKKSGLTVHRLLYTEQQSAYHSALNTARKSYYSSIIGNAATNSKSLFKTVDNLLKPTKAVVHSSVDQCNKFLHYFTGKVEGIYSTLNTIAPLELVNIQPSNFPTTTFSNFEMVGDDFIISTVKSMNSTTSILDPVPCSVIMNCLASICPFMTSIVNLSLTSGIVPPELKIAAITPVPKKTGCDVSDLSNYRPISNLPFLAKVLERVVAVQLNNHLALNSLFEPFQSGFRRGHSTETALIRVVNDLLIAADSGACSILVLLDLSAAFDTICHSLLLDRLENWLGLSGAVLNWFRSYLTNRAQFVGLGNYNSDTVPVRQGVPQGSVLGPILFNIYMLPLGQIIRKHGLGYHCYADDTQIYITTSPDVHCSLIALRGCLAEISIWMHNNFLKLNGSKTELMQIGTVAATRKAEQISLIVDSCTVIPTSQVRNLGVIFDSQLSFEAHIKHISKTAFFHLRNIARLRPFLSFADTERLIHAFITTRLDYCNALFSGLPAKSLSKLQYIQNSAARVLTCTSPREHITPVLSQLHWLPVNARIDFKILILTYKALHGTAPDYLCDLISPYTPSRSLRSTNSLSLHQPSCKLKTMGERAFSYKAPKLWNVLPLPVRNAPTLGYFKKLIKTHLFKTVFL</sequence>
<dbReference type="Pfam" id="PF00078">
    <property type="entry name" value="RVT_1"/>
    <property type="match status" value="1"/>
</dbReference>
<keyword evidence="4" id="KW-1185">Reference proteome</keyword>
<dbReference type="InterPro" id="IPR043502">
    <property type="entry name" value="DNA/RNA_pol_sf"/>
</dbReference>
<proteinExistence type="predicted"/>
<dbReference type="CDD" id="cd01650">
    <property type="entry name" value="RT_nLTR_like"/>
    <property type="match status" value="1"/>
</dbReference>
<feature type="chain" id="PRO_5044675736" description="Reverse transcriptase domain-containing protein" evidence="1">
    <location>
        <begin position="21"/>
        <end position="1057"/>
    </location>
</feature>
<feature type="domain" description="Reverse transcriptase" evidence="2">
    <location>
        <begin position="584"/>
        <end position="861"/>
    </location>
</feature>
<dbReference type="SUPFAM" id="SSF56219">
    <property type="entry name" value="DNase I-like"/>
    <property type="match status" value="1"/>
</dbReference>
<dbReference type="SUPFAM" id="SSF56672">
    <property type="entry name" value="DNA/RNA polymerases"/>
    <property type="match status" value="1"/>
</dbReference>
<dbReference type="Pfam" id="PF03372">
    <property type="entry name" value="Exo_endo_phos"/>
    <property type="match status" value="1"/>
</dbReference>
<dbReference type="AlphaFoldDB" id="A0A8C1LJP3"/>
<evidence type="ECO:0000313" key="3">
    <source>
        <dbReference type="Ensembl" id="ENSCCRP00010062221.1"/>
    </source>
</evidence>
<organism evidence="3 4">
    <name type="scientific">Cyprinus carpio</name>
    <name type="common">Common carp</name>
    <dbReference type="NCBI Taxonomy" id="7962"/>
    <lineage>
        <taxon>Eukaryota</taxon>
        <taxon>Metazoa</taxon>
        <taxon>Chordata</taxon>
        <taxon>Craniata</taxon>
        <taxon>Vertebrata</taxon>
        <taxon>Euteleostomi</taxon>
        <taxon>Actinopterygii</taxon>
        <taxon>Neopterygii</taxon>
        <taxon>Teleostei</taxon>
        <taxon>Ostariophysi</taxon>
        <taxon>Cypriniformes</taxon>
        <taxon>Cyprinidae</taxon>
        <taxon>Cyprininae</taxon>
        <taxon>Cyprinus</taxon>
    </lineage>
</organism>
<dbReference type="Proteomes" id="UP000694700">
    <property type="component" value="Unplaced"/>
</dbReference>
<name>A0A8C1LJP3_CYPCA</name>
<dbReference type="GO" id="GO:0003824">
    <property type="term" value="F:catalytic activity"/>
    <property type="evidence" value="ECO:0007669"/>
    <property type="project" value="InterPro"/>
</dbReference>
<evidence type="ECO:0000259" key="2">
    <source>
        <dbReference type="PROSITE" id="PS50878"/>
    </source>
</evidence>
<dbReference type="InterPro" id="IPR036691">
    <property type="entry name" value="Endo/exonu/phosph_ase_sf"/>
</dbReference>
<feature type="signal peptide" evidence="1">
    <location>
        <begin position="1"/>
        <end position="20"/>
    </location>
</feature>
<keyword evidence="1" id="KW-0732">Signal</keyword>
<accession>A0A8C1LJP3</accession>
<evidence type="ECO:0000313" key="4">
    <source>
        <dbReference type="Proteomes" id="UP000694427"/>
    </source>
</evidence>
<dbReference type="Ensembl" id="ENSCCRT00015095075.1">
    <property type="protein sequence ID" value="ENSCCRP00015092119.1"/>
    <property type="gene ID" value="ENSCCRG00015037132.1"/>
</dbReference>
<evidence type="ECO:0000256" key="1">
    <source>
        <dbReference type="SAM" id="SignalP"/>
    </source>
</evidence>
<dbReference type="PROSITE" id="PS50878">
    <property type="entry name" value="RT_POL"/>
    <property type="match status" value="1"/>
</dbReference>
<dbReference type="InterPro" id="IPR005135">
    <property type="entry name" value="Endo/exonuclease/phosphatase"/>
</dbReference>
<dbReference type="InterPro" id="IPR000477">
    <property type="entry name" value="RT_dom"/>
</dbReference>
<dbReference type="Gene3D" id="3.60.10.10">
    <property type="entry name" value="Endonuclease/exonuclease/phosphatase"/>
    <property type="match status" value="1"/>
</dbReference>